<keyword evidence="1" id="KW-0812">Transmembrane</keyword>
<feature type="transmembrane region" description="Helical" evidence="1">
    <location>
        <begin position="12"/>
        <end position="35"/>
    </location>
</feature>
<organism evidence="2 3">
    <name type="scientific">Fodinibius salipaludis</name>
    <dbReference type="NCBI Taxonomy" id="2032627"/>
    <lineage>
        <taxon>Bacteria</taxon>
        <taxon>Pseudomonadati</taxon>
        <taxon>Balneolota</taxon>
        <taxon>Balneolia</taxon>
        <taxon>Balneolales</taxon>
        <taxon>Balneolaceae</taxon>
        <taxon>Fodinibius</taxon>
    </lineage>
</organism>
<dbReference type="Proteomes" id="UP000218831">
    <property type="component" value="Unassembled WGS sequence"/>
</dbReference>
<name>A0A2A2GDT2_9BACT</name>
<protein>
    <submittedName>
        <fullName evidence="2">Uncharacterized protein</fullName>
    </submittedName>
</protein>
<evidence type="ECO:0000256" key="1">
    <source>
        <dbReference type="SAM" id="Phobius"/>
    </source>
</evidence>
<keyword evidence="1" id="KW-1133">Transmembrane helix</keyword>
<reference evidence="2 3" key="1">
    <citation type="submission" date="2017-08" db="EMBL/GenBank/DDBJ databases">
        <title>Aliifodinibius alkalisoli sp. nov., isolated from saline alkaline soil.</title>
        <authorList>
            <person name="Liu D."/>
            <person name="Zhang G."/>
        </authorList>
    </citation>
    <scope>NUCLEOTIDE SEQUENCE [LARGE SCALE GENOMIC DNA]</scope>
    <source>
        <strain evidence="2 3">WN023</strain>
    </source>
</reference>
<evidence type="ECO:0000313" key="3">
    <source>
        <dbReference type="Proteomes" id="UP000218831"/>
    </source>
</evidence>
<proteinExistence type="predicted"/>
<keyword evidence="1" id="KW-0472">Membrane</keyword>
<dbReference type="AlphaFoldDB" id="A0A2A2GDT2"/>
<dbReference type="EMBL" id="NSKE01000001">
    <property type="protein sequence ID" value="PAU95528.1"/>
    <property type="molecule type" value="Genomic_DNA"/>
</dbReference>
<keyword evidence="3" id="KW-1185">Reference proteome</keyword>
<dbReference type="RefSeq" id="WP_095604773.1">
    <property type="nucleotide sequence ID" value="NZ_NSKE01000001.1"/>
</dbReference>
<feature type="transmembrane region" description="Helical" evidence="1">
    <location>
        <begin position="47"/>
        <end position="66"/>
    </location>
</feature>
<comment type="caution">
    <text evidence="2">The sequence shown here is derived from an EMBL/GenBank/DDBJ whole genome shotgun (WGS) entry which is preliminary data.</text>
</comment>
<evidence type="ECO:0000313" key="2">
    <source>
        <dbReference type="EMBL" id="PAU95528.1"/>
    </source>
</evidence>
<gene>
    <name evidence="2" type="ORF">CK503_00235</name>
</gene>
<sequence length="137" mass="15319">MNTGEELSNTFLIHGFILIVFLIIIFGAVSAVFLIKALGHIISSGSISISPTFVAVGVLCVVLMPYCFHIVKTLQIMEISDFEANKQKILLHRPIFVNDMNHPDEIELNQITSMTQGSLFANLMEFTFVENEKKENS</sequence>
<accession>A0A2A2GDT2</accession>